<evidence type="ECO:0000256" key="6">
    <source>
        <dbReference type="ARBA" id="ARBA00022918"/>
    </source>
</evidence>
<comment type="caution">
    <text evidence="9">The sequence shown here is derived from an EMBL/GenBank/DDBJ whole genome shotgun (WGS) entry which is preliminary data.</text>
</comment>
<evidence type="ECO:0000256" key="1">
    <source>
        <dbReference type="ARBA" id="ARBA00022679"/>
    </source>
</evidence>
<evidence type="ECO:0000256" key="4">
    <source>
        <dbReference type="ARBA" id="ARBA00022759"/>
    </source>
</evidence>
<dbReference type="Pfam" id="PF17917">
    <property type="entry name" value="RT_RNaseH"/>
    <property type="match status" value="1"/>
</dbReference>
<keyword evidence="4" id="KW-0255">Endonuclease</keyword>
<dbReference type="AlphaFoldDB" id="A0AAE0KTC7"/>
<reference evidence="9 10" key="1">
    <citation type="journal article" date="2015" name="Genome Biol. Evol.">
        <title>Comparative Genomics of a Bacterivorous Green Alga Reveals Evolutionary Causalities and Consequences of Phago-Mixotrophic Mode of Nutrition.</title>
        <authorList>
            <person name="Burns J.A."/>
            <person name="Paasch A."/>
            <person name="Narechania A."/>
            <person name="Kim E."/>
        </authorList>
    </citation>
    <scope>NUCLEOTIDE SEQUENCE [LARGE SCALE GENOMIC DNA]</scope>
    <source>
        <strain evidence="9 10">PLY_AMNH</strain>
    </source>
</reference>
<evidence type="ECO:0000256" key="2">
    <source>
        <dbReference type="ARBA" id="ARBA00022695"/>
    </source>
</evidence>
<feature type="domain" description="Reverse transcriptase RNase H-like" evidence="8">
    <location>
        <begin position="430"/>
        <end position="497"/>
    </location>
</feature>
<keyword evidence="2" id="KW-0548">Nucleotidyltransferase</keyword>
<proteinExistence type="predicted"/>
<protein>
    <recommendedName>
        <fullName evidence="8">Reverse transcriptase RNase H-like domain-containing protein</fullName>
    </recommendedName>
</protein>
<dbReference type="PANTHER" id="PTHR34072">
    <property type="entry name" value="ENZYMATIC POLYPROTEIN-RELATED"/>
    <property type="match status" value="1"/>
</dbReference>
<dbReference type="EMBL" id="LGRX02018457">
    <property type="protein sequence ID" value="KAK3259790.1"/>
    <property type="molecule type" value="Genomic_DNA"/>
</dbReference>
<dbReference type="GO" id="GO:0004519">
    <property type="term" value="F:endonuclease activity"/>
    <property type="evidence" value="ECO:0007669"/>
    <property type="project" value="UniProtKB-KW"/>
</dbReference>
<dbReference type="GO" id="GO:0003964">
    <property type="term" value="F:RNA-directed DNA polymerase activity"/>
    <property type="evidence" value="ECO:0007669"/>
    <property type="project" value="UniProtKB-KW"/>
</dbReference>
<keyword evidence="3" id="KW-0540">Nuclease</keyword>
<evidence type="ECO:0000256" key="5">
    <source>
        <dbReference type="ARBA" id="ARBA00022801"/>
    </source>
</evidence>
<evidence type="ECO:0000259" key="8">
    <source>
        <dbReference type="Pfam" id="PF17917"/>
    </source>
</evidence>
<organism evidence="9 10">
    <name type="scientific">Cymbomonas tetramitiformis</name>
    <dbReference type="NCBI Taxonomy" id="36881"/>
    <lineage>
        <taxon>Eukaryota</taxon>
        <taxon>Viridiplantae</taxon>
        <taxon>Chlorophyta</taxon>
        <taxon>Pyramimonadophyceae</taxon>
        <taxon>Pyramimonadales</taxon>
        <taxon>Pyramimonadaceae</taxon>
        <taxon>Cymbomonas</taxon>
    </lineage>
</organism>
<feature type="region of interest" description="Disordered" evidence="7">
    <location>
        <begin position="133"/>
        <end position="159"/>
    </location>
</feature>
<keyword evidence="1" id="KW-0808">Transferase</keyword>
<keyword evidence="6" id="KW-0695">RNA-directed DNA polymerase</keyword>
<sequence>MVEAAVAAALAGRDPISKGGGSKGRDPSASLRDVTRASVGRRLGWTWTECERVITEIRVAAARQAADLARVKHEFGRHPAGRLEPWEFELVDDRFPACKQEQCGLEELHENRQVRTKHLYAYIELAMQELATTSRKRRAVQQPRGSDGEDSEGKEKKRALAKARFGSLRTATDEELRREAIVVEAMSTPSCTPSVSEYQCSTARLLWDLKEHTLGSQQKKYLERAGGGHGVSQGWIHRYTDLETFFSDLAICSLKQQFLENVHDRTKSLKQDSRESASEFFSRINSGPTPNPWVCPAPISLQQLLYEDNLVDQKQRLDSWQWRRDKSTLHIEAAWGELTPNEQREARRTATAGSSPELRSWEQLGIQPVRTREGTAGHLFVADTEVGTIPGTGGDVGPGVLDACHLIEPDTDDWYRWLSDADDALLKQLRQFSAAEQNYSTGERELGALHHCTTVTWRHYLIFTNFRLQGDHRPLEWLMEPGRELSRRQARWYMDLVEVGVPRMEYIKGALLLVPDALSRRPDFKDKDVREGLREAGVLDPVSDLPTNPLSALDTEEFFEIMPPPSRPSWAQEIDSWLAAVDTLVEAEEALEAAEAAVEDAAQQATLAFKSRLPPLTQGCAGPAD</sequence>
<evidence type="ECO:0000256" key="3">
    <source>
        <dbReference type="ARBA" id="ARBA00022722"/>
    </source>
</evidence>
<dbReference type="Proteomes" id="UP001190700">
    <property type="component" value="Unassembled WGS sequence"/>
</dbReference>
<evidence type="ECO:0000313" key="10">
    <source>
        <dbReference type="Proteomes" id="UP001190700"/>
    </source>
</evidence>
<evidence type="ECO:0000313" key="9">
    <source>
        <dbReference type="EMBL" id="KAK3259790.1"/>
    </source>
</evidence>
<gene>
    <name evidence="9" type="ORF">CYMTET_31227</name>
</gene>
<dbReference type="InterPro" id="IPR041373">
    <property type="entry name" value="RT_RNaseH"/>
</dbReference>
<dbReference type="GO" id="GO:0016787">
    <property type="term" value="F:hydrolase activity"/>
    <property type="evidence" value="ECO:0007669"/>
    <property type="project" value="UniProtKB-KW"/>
</dbReference>
<accession>A0AAE0KTC7</accession>
<feature type="region of interest" description="Disordered" evidence="7">
    <location>
        <begin position="13"/>
        <end position="33"/>
    </location>
</feature>
<keyword evidence="5" id="KW-0378">Hydrolase</keyword>
<keyword evidence="10" id="KW-1185">Reference proteome</keyword>
<dbReference type="InterPro" id="IPR043502">
    <property type="entry name" value="DNA/RNA_pol_sf"/>
</dbReference>
<evidence type="ECO:0000256" key="7">
    <source>
        <dbReference type="SAM" id="MobiDB-lite"/>
    </source>
</evidence>
<name>A0AAE0KTC7_9CHLO</name>
<dbReference type="SUPFAM" id="SSF56672">
    <property type="entry name" value="DNA/RNA polymerases"/>
    <property type="match status" value="1"/>
</dbReference>